<dbReference type="GO" id="GO:0046872">
    <property type="term" value="F:metal ion binding"/>
    <property type="evidence" value="ECO:0007669"/>
    <property type="project" value="InterPro"/>
</dbReference>
<feature type="domain" description="MDMPI C-terminal" evidence="1">
    <location>
        <begin position="153"/>
        <end position="235"/>
    </location>
</feature>
<dbReference type="NCBIfam" id="TIGR03083">
    <property type="entry name" value="maleylpyruvate isomerase family mycothiol-dependent enzyme"/>
    <property type="match status" value="1"/>
</dbReference>
<dbReference type="InterPro" id="IPR036527">
    <property type="entry name" value="SCP2_sterol-bd_dom_sf"/>
</dbReference>
<name>A0A1E7K2Z9_9ACTN</name>
<dbReference type="AlphaFoldDB" id="A0A1E7K2Z9"/>
<organism evidence="3 4">
    <name type="scientific">Streptomyces qinglanensis</name>
    <dbReference type="NCBI Taxonomy" id="943816"/>
    <lineage>
        <taxon>Bacteria</taxon>
        <taxon>Bacillati</taxon>
        <taxon>Actinomycetota</taxon>
        <taxon>Actinomycetes</taxon>
        <taxon>Kitasatosporales</taxon>
        <taxon>Streptomycetaceae</taxon>
        <taxon>Streptomyces</taxon>
    </lineage>
</organism>
<dbReference type="GO" id="GO:0016853">
    <property type="term" value="F:isomerase activity"/>
    <property type="evidence" value="ECO:0007669"/>
    <property type="project" value="UniProtKB-KW"/>
</dbReference>
<accession>A0A1E7K2Z9</accession>
<dbReference type="Gene3D" id="3.30.1050.20">
    <property type="match status" value="1"/>
</dbReference>
<dbReference type="SUPFAM" id="SSF109854">
    <property type="entry name" value="DinB/YfiT-like putative metalloenzymes"/>
    <property type="match status" value="1"/>
</dbReference>
<keyword evidence="3" id="KW-0670">Pyruvate</keyword>
<dbReference type="Pfam" id="PF11716">
    <property type="entry name" value="MDMPI_N"/>
    <property type="match status" value="1"/>
</dbReference>
<dbReference type="InterPro" id="IPR034660">
    <property type="entry name" value="DinB/YfiT-like"/>
</dbReference>
<dbReference type="Proteomes" id="UP000175829">
    <property type="component" value="Unassembled WGS sequence"/>
</dbReference>
<evidence type="ECO:0000313" key="4">
    <source>
        <dbReference type="Proteomes" id="UP000175829"/>
    </source>
</evidence>
<evidence type="ECO:0000313" key="3">
    <source>
        <dbReference type="EMBL" id="OEU98307.1"/>
    </source>
</evidence>
<sequence>MTTPATTPVHDTELLRSATGHLLAAAAGLTAAGAAEPSHLPGWTRAHVLTHLARNADALVNVLAGEPMYASAEARDADIAHGAGRSPEALADDVRTSAARLERAFAALGDEEWNRTVTLRNGVTDLASSLPFRRWIEIELHHVDLAVGYTLEDLPGAFVDRELANMARRFAGHPDIPVAVELRAEDGRSWRTGAAEPGAEGPFVVAGSPVALVGWLTGRTNGSGLSARGSLPALPAL</sequence>
<gene>
    <name evidence="3" type="ORF">AN217_11375</name>
</gene>
<dbReference type="RefSeq" id="WP_027759509.1">
    <property type="nucleotide sequence ID" value="NZ_LJGV01000022.1"/>
</dbReference>
<dbReference type="InterPro" id="IPR024344">
    <property type="entry name" value="MDMPI_metal-binding"/>
</dbReference>
<reference evidence="3 4" key="1">
    <citation type="journal article" date="2016" name="Front. Microbiol.">
        <title>Comparative Genomics Analysis of Streptomyces Species Reveals Their Adaptation to the Marine Environment and Their Diversity at the Genomic Level.</title>
        <authorList>
            <person name="Tian X."/>
            <person name="Zhang Z."/>
            <person name="Yang T."/>
            <person name="Chen M."/>
            <person name="Li J."/>
            <person name="Chen F."/>
            <person name="Yang J."/>
            <person name="Li W."/>
            <person name="Zhang B."/>
            <person name="Zhang Z."/>
            <person name="Wu J."/>
            <person name="Zhang C."/>
            <person name="Long L."/>
            <person name="Xiao J."/>
        </authorList>
    </citation>
    <scope>NUCLEOTIDE SEQUENCE [LARGE SCALE GENOMIC DNA]</scope>
    <source>
        <strain evidence="3 4">SCSIO M10379</strain>
    </source>
</reference>
<evidence type="ECO:0000259" key="2">
    <source>
        <dbReference type="Pfam" id="PF11716"/>
    </source>
</evidence>
<evidence type="ECO:0000259" key="1">
    <source>
        <dbReference type="Pfam" id="PF07398"/>
    </source>
</evidence>
<dbReference type="PATRIC" id="fig|943816.4.peg.1690"/>
<protein>
    <submittedName>
        <fullName evidence="3">Mycothiol maleylpyruvate isomerase</fullName>
    </submittedName>
</protein>
<comment type="caution">
    <text evidence="3">The sequence shown here is derived from an EMBL/GenBank/DDBJ whole genome shotgun (WGS) entry which is preliminary data.</text>
</comment>
<proteinExistence type="predicted"/>
<dbReference type="Pfam" id="PF07398">
    <property type="entry name" value="MDMPI_C"/>
    <property type="match status" value="1"/>
</dbReference>
<dbReference type="EMBL" id="LJGV01000022">
    <property type="protein sequence ID" value="OEU98307.1"/>
    <property type="molecule type" value="Genomic_DNA"/>
</dbReference>
<feature type="domain" description="Mycothiol-dependent maleylpyruvate isomerase metal-binding" evidence="2">
    <location>
        <begin position="15"/>
        <end position="146"/>
    </location>
</feature>
<dbReference type="InterPro" id="IPR010872">
    <property type="entry name" value="MDMPI_C-term_domain"/>
</dbReference>
<dbReference type="SUPFAM" id="SSF55718">
    <property type="entry name" value="SCP-like"/>
    <property type="match status" value="1"/>
</dbReference>
<dbReference type="InterPro" id="IPR017517">
    <property type="entry name" value="Maleyloyr_isom"/>
</dbReference>
<dbReference type="Gene3D" id="1.20.120.450">
    <property type="entry name" value="dinb family like domain"/>
    <property type="match status" value="1"/>
</dbReference>
<keyword evidence="3" id="KW-0413">Isomerase</keyword>